<reference evidence="1" key="1">
    <citation type="journal article" date="2015" name="Nature">
        <title>Complex archaea that bridge the gap between prokaryotes and eukaryotes.</title>
        <authorList>
            <person name="Spang A."/>
            <person name="Saw J.H."/>
            <person name="Jorgensen S.L."/>
            <person name="Zaremba-Niedzwiedzka K."/>
            <person name="Martijn J."/>
            <person name="Lind A.E."/>
            <person name="van Eijk R."/>
            <person name="Schleper C."/>
            <person name="Guy L."/>
            <person name="Ettema T.J."/>
        </authorList>
    </citation>
    <scope>NUCLEOTIDE SEQUENCE</scope>
</reference>
<dbReference type="SUPFAM" id="SSF53335">
    <property type="entry name" value="S-adenosyl-L-methionine-dependent methyltransferases"/>
    <property type="match status" value="1"/>
</dbReference>
<comment type="caution">
    <text evidence="1">The sequence shown here is derived from an EMBL/GenBank/DDBJ whole genome shotgun (WGS) entry which is preliminary data.</text>
</comment>
<evidence type="ECO:0000313" key="1">
    <source>
        <dbReference type="EMBL" id="KKL19010.1"/>
    </source>
</evidence>
<name>A0A0F9BBD1_9ZZZZ</name>
<organism evidence="1">
    <name type="scientific">marine sediment metagenome</name>
    <dbReference type="NCBI Taxonomy" id="412755"/>
    <lineage>
        <taxon>unclassified sequences</taxon>
        <taxon>metagenomes</taxon>
        <taxon>ecological metagenomes</taxon>
    </lineage>
</organism>
<dbReference type="InterPro" id="IPR029063">
    <property type="entry name" value="SAM-dependent_MTases_sf"/>
</dbReference>
<sequence length="211" mass="23569">MSLEVDLDEIGFEGAFEINDRPAIPGSVIVGGPGSRPRQEADFYSTPWECTQALIDAEKGVLDIDRGIWEPACGNGAMSRILENAGFTVRSTDLHNKGYGEGEQDFLETTEALAPCIITNPPFSLSARFISHALATLKVQYLALILKSIYWHAAKRIPLIETHPPSRIFPMGWRPDFDGRGAATMDLLWCVWDTNSYGFEYRPLRKPHRKS</sequence>
<gene>
    <name evidence="1" type="ORF">LCGC14_2469780</name>
</gene>
<accession>A0A0F9BBD1</accession>
<protein>
    <submittedName>
        <fullName evidence="1">Uncharacterized protein</fullName>
    </submittedName>
</protein>
<dbReference type="EMBL" id="LAZR01038644">
    <property type="protein sequence ID" value="KKL19010.1"/>
    <property type="molecule type" value="Genomic_DNA"/>
</dbReference>
<proteinExistence type="predicted"/>
<dbReference type="AlphaFoldDB" id="A0A0F9BBD1"/>